<keyword evidence="3" id="KW-0813">Transport</keyword>
<accession>A0A0F3IVS0</accession>
<dbReference type="GO" id="GO:0006865">
    <property type="term" value="P:amino acid transport"/>
    <property type="evidence" value="ECO:0007669"/>
    <property type="project" value="UniProtKB-KW"/>
</dbReference>
<dbReference type="SUPFAM" id="SSF53822">
    <property type="entry name" value="Periplasmic binding protein-like I"/>
    <property type="match status" value="1"/>
</dbReference>
<dbReference type="AlphaFoldDB" id="A0A0F3IVS0"/>
<dbReference type="InterPro" id="IPR028082">
    <property type="entry name" value="Peripla_BP_I"/>
</dbReference>
<dbReference type="EMBL" id="LAJY01000044">
    <property type="protein sequence ID" value="KJV10796.1"/>
    <property type="molecule type" value="Genomic_DNA"/>
</dbReference>
<dbReference type="InterPro" id="IPR028081">
    <property type="entry name" value="Leu-bd"/>
</dbReference>
<keyword evidence="6" id="KW-1185">Reference proteome</keyword>
<evidence type="ECO:0000256" key="3">
    <source>
        <dbReference type="ARBA" id="ARBA00022970"/>
    </source>
</evidence>
<dbReference type="Gene3D" id="3.40.50.2300">
    <property type="match status" value="1"/>
</dbReference>
<dbReference type="Pfam" id="PF13458">
    <property type="entry name" value="Peripla_BP_6"/>
    <property type="match status" value="1"/>
</dbReference>
<keyword evidence="3" id="KW-0029">Amino-acid transport</keyword>
<name>A0A0F3IVS0_9PROT</name>
<keyword evidence="2" id="KW-0732">Signal</keyword>
<dbReference type="RefSeq" id="WP_045774484.1">
    <property type="nucleotide sequence ID" value="NZ_LAJY01000044.1"/>
</dbReference>
<sequence>YQKRYNAPPDFFVAGGFAAASAVFNGITKAGDTDTEKLIAAMEGMMFETPKGDMIFRAVDHQAQQDMFHWRIKKDATDNDLLELVATIPAATMPLPFRNKR</sequence>
<evidence type="ECO:0000256" key="2">
    <source>
        <dbReference type="ARBA" id="ARBA00022729"/>
    </source>
</evidence>
<comment type="similarity">
    <text evidence="1">Belongs to the leucine-binding protein family.</text>
</comment>
<gene>
    <name evidence="5" type="ORF">VZ95_02555</name>
</gene>
<reference evidence="5 6" key="1">
    <citation type="submission" date="2015-03" db="EMBL/GenBank/DDBJ databases">
        <title>Draft genome sequence of Elstera litoralis.</title>
        <authorList>
            <person name="Rahalkar M.C."/>
            <person name="Dhakephalkar P.K."/>
            <person name="Pore S.D."/>
            <person name="Arora P."/>
            <person name="Kapse N.G."/>
            <person name="Pandit P.S."/>
        </authorList>
    </citation>
    <scope>NUCLEOTIDE SEQUENCE [LARGE SCALE GENOMIC DNA]</scope>
    <source>
        <strain evidence="5 6">Dia-1</strain>
    </source>
</reference>
<feature type="domain" description="Leucine-binding protein" evidence="4">
    <location>
        <begin position="1"/>
        <end position="75"/>
    </location>
</feature>
<dbReference type="Proteomes" id="UP000033774">
    <property type="component" value="Unassembled WGS sequence"/>
</dbReference>
<dbReference type="InterPro" id="IPR051010">
    <property type="entry name" value="BCAA_transport"/>
</dbReference>
<feature type="non-terminal residue" evidence="5">
    <location>
        <position position="1"/>
    </location>
</feature>
<evidence type="ECO:0000256" key="1">
    <source>
        <dbReference type="ARBA" id="ARBA00010062"/>
    </source>
</evidence>
<evidence type="ECO:0000313" key="5">
    <source>
        <dbReference type="EMBL" id="KJV10796.1"/>
    </source>
</evidence>
<evidence type="ECO:0000313" key="6">
    <source>
        <dbReference type="Proteomes" id="UP000033774"/>
    </source>
</evidence>
<evidence type="ECO:0000259" key="4">
    <source>
        <dbReference type="Pfam" id="PF13458"/>
    </source>
</evidence>
<protein>
    <submittedName>
        <fullName evidence="5">ABC transporter permease</fullName>
    </submittedName>
</protein>
<organism evidence="5 6">
    <name type="scientific">Elstera litoralis</name>
    <dbReference type="NCBI Taxonomy" id="552518"/>
    <lineage>
        <taxon>Bacteria</taxon>
        <taxon>Pseudomonadati</taxon>
        <taxon>Pseudomonadota</taxon>
        <taxon>Alphaproteobacteria</taxon>
        <taxon>Rhodospirillales</taxon>
        <taxon>Rhodospirillaceae</taxon>
        <taxon>Elstera</taxon>
    </lineage>
</organism>
<dbReference type="PANTHER" id="PTHR30483">
    <property type="entry name" value="LEUCINE-SPECIFIC-BINDING PROTEIN"/>
    <property type="match status" value="1"/>
</dbReference>
<comment type="caution">
    <text evidence="5">The sequence shown here is derived from an EMBL/GenBank/DDBJ whole genome shotgun (WGS) entry which is preliminary data.</text>
</comment>
<proteinExistence type="inferred from homology"/>
<dbReference type="OrthoDB" id="5450279at2"/>
<dbReference type="PANTHER" id="PTHR30483:SF6">
    <property type="entry name" value="PERIPLASMIC BINDING PROTEIN OF ABC TRANSPORTER FOR NATURAL AMINO ACIDS"/>
    <property type="match status" value="1"/>
</dbReference>